<sequence>MPKRNDHLLTLLTNAPWWVSIVLSGLVYVSLTNLAPHFLGQDSIALEALADASRSIAIYPTLILLLPAPFSLLKRYTAKKRLLKTATQQHLHQMHWLEFEALVGEFYKQKGFNVSQSLNHAPDGGVDIELRKAGELQLVQCKHWKARKVGVKVLRELYGVMLDRHANKMIVVTSGDFTSDAIKFTSTKQFELINGGQLLSMIEETKPKAAGKTANIQQKAIAPICPRCESTLVLRTAKQGKHNGKSFYGCTRFPQCRYIKQNQNNKCSSSNL</sequence>
<feature type="domain" description="DNA topoisomerase type IA zn finger" evidence="2">
    <location>
        <begin position="224"/>
        <end position="265"/>
    </location>
</feature>
<dbReference type="InterPro" id="IPR052906">
    <property type="entry name" value="Type_IV_Methyl-Rstrct_Enzyme"/>
</dbReference>
<organism evidence="4 5">
    <name type="scientific">Enterovibrio norvegicus</name>
    <dbReference type="NCBI Taxonomy" id="188144"/>
    <lineage>
        <taxon>Bacteria</taxon>
        <taxon>Pseudomonadati</taxon>
        <taxon>Pseudomonadota</taxon>
        <taxon>Gammaproteobacteria</taxon>
        <taxon>Vibrionales</taxon>
        <taxon>Vibrionaceae</taxon>
        <taxon>Enterovibrio</taxon>
    </lineage>
</organism>
<keyword evidence="1" id="KW-1133">Transmembrane helix</keyword>
<dbReference type="GO" id="GO:0015666">
    <property type="term" value="F:restriction endodeoxyribonuclease activity"/>
    <property type="evidence" value="ECO:0007669"/>
    <property type="project" value="TreeGrafter"/>
</dbReference>
<dbReference type="InterPro" id="IPR011335">
    <property type="entry name" value="Restrct_endonuc-II-like"/>
</dbReference>
<dbReference type="GO" id="GO:0009307">
    <property type="term" value="P:DNA restriction-modification system"/>
    <property type="evidence" value="ECO:0007669"/>
    <property type="project" value="InterPro"/>
</dbReference>
<dbReference type="GO" id="GO:0006265">
    <property type="term" value="P:DNA topological change"/>
    <property type="evidence" value="ECO:0007669"/>
    <property type="project" value="InterPro"/>
</dbReference>
<feature type="domain" description="Restriction endonuclease type IV Mrr" evidence="3">
    <location>
        <begin position="91"/>
        <end position="202"/>
    </location>
</feature>
<name>A0A2N7LDH0_9GAMM</name>
<dbReference type="PANTHER" id="PTHR30015:SF7">
    <property type="entry name" value="TYPE IV METHYL-DIRECTED RESTRICTION ENZYME ECOKMRR"/>
    <property type="match status" value="1"/>
</dbReference>
<keyword evidence="1" id="KW-0812">Transmembrane</keyword>
<feature type="transmembrane region" description="Helical" evidence="1">
    <location>
        <begin position="56"/>
        <end position="73"/>
    </location>
</feature>
<dbReference type="Gene3D" id="3.30.65.10">
    <property type="entry name" value="Bacterial Topoisomerase I, domain 1"/>
    <property type="match status" value="1"/>
</dbReference>
<evidence type="ECO:0000259" key="3">
    <source>
        <dbReference type="Pfam" id="PF04471"/>
    </source>
</evidence>
<dbReference type="InterPro" id="IPR011856">
    <property type="entry name" value="tRNA_endonuc-like_dom_sf"/>
</dbReference>
<evidence type="ECO:0000313" key="5">
    <source>
        <dbReference type="Proteomes" id="UP000235387"/>
    </source>
</evidence>
<protein>
    <submittedName>
        <fullName evidence="4">Uncharacterized protein</fullName>
    </submittedName>
</protein>
<dbReference type="InterPro" id="IPR007560">
    <property type="entry name" value="Restrct_endonuc_IV_Mrr"/>
</dbReference>
<evidence type="ECO:0000313" key="4">
    <source>
        <dbReference type="EMBL" id="PMN93411.1"/>
    </source>
</evidence>
<dbReference type="InterPro" id="IPR013498">
    <property type="entry name" value="Topo_IA_Znf"/>
</dbReference>
<accession>A0A2N7LDH0</accession>
<dbReference type="GO" id="GO:0005694">
    <property type="term" value="C:chromosome"/>
    <property type="evidence" value="ECO:0007669"/>
    <property type="project" value="InterPro"/>
</dbReference>
<reference evidence="5" key="1">
    <citation type="submission" date="2016-07" db="EMBL/GenBank/DDBJ databases">
        <title>Nontailed viruses are major unrecognized killers of bacteria in the ocean.</title>
        <authorList>
            <person name="Kauffman K."/>
            <person name="Hussain F."/>
            <person name="Yang J."/>
            <person name="Arevalo P."/>
            <person name="Brown J."/>
            <person name="Cutler M."/>
            <person name="Kelly L."/>
            <person name="Polz M.F."/>
        </authorList>
    </citation>
    <scope>NUCLEOTIDE SEQUENCE [LARGE SCALE GENOMIC DNA]</scope>
    <source>
        <strain evidence="5">10N.261.45.A10</strain>
    </source>
</reference>
<dbReference type="PANTHER" id="PTHR30015">
    <property type="entry name" value="MRR RESTRICTION SYSTEM PROTEIN"/>
    <property type="match status" value="1"/>
</dbReference>
<dbReference type="SUPFAM" id="SSF52980">
    <property type="entry name" value="Restriction endonuclease-like"/>
    <property type="match status" value="1"/>
</dbReference>
<dbReference type="GO" id="GO:0003677">
    <property type="term" value="F:DNA binding"/>
    <property type="evidence" value="ECO:0007669"/>
    <property type="project" value="InterPro"/>
</dbReference>
<dbReference type="Gene3D" id="3.40.1350.10">
    <property type="match status" value="1"/>
</dbReference>
<dbReference type="Pfam" id="PF01396">
    <property type="entry name" value="Zn_ribbon_Top1"/>
    <property type="match status" value="1"/>
</dbReference>
<comment type="caution">
    <text evidence="4">The sequence shown here is derived from an EMBL/GenBank/DDBJ whole genome shotgun (WGS) entry which is preliminary data.</text>
</comment>
<dbReference type="GO" id="GO:0003916">
    <property type="term" value="F:DNA topoisomerase activity"/>
    <property type="evidence" value="ECO:0007669"/>
    <property type="project" value="InterPro"/>
</dbReference>
<evidence type="ECO:0000256" key="1">
    <source>
        <dbReference type="SAM" id="Phobius"/>
    </source>
</evidence>
<feature type="transmembrane region" description="Helical" evidence="1">
    <location>
        <begin position="12"/>
        <end position="31"/>
    </location>
</feature>
<dbReference type="EMBL" id="MDAL01000014">
    <property type="protein sequence ID" value="PMN93411.1"/>
    <property type="molecule type" value="Genomic_DNA"/>
</dbReference>
<proteinExistence type="predicted"/>
<dbReference type="AlphaFoldDB" id="A0A2N7LDH0"/>
<gene>
    <name evidence="4" type="ORF">BCT23_13455</name>
</gene>
<dbReference type="RefSeq" id="WP_102316242.1">
    <property type="nucleotide sequence ID" value="NZ_MCVQ02000001.1"/>
</dbReference>
<evidence type="ECO:0000259" key="2">
    <source>
        <dbReference type="Pfam" id="PF01396"/>
    </source>
</evidence>
<dbReference type="Proteomes" id="UP000235387">
    <property type="component" value="Unassembled WGS sequence"/>
</dbReference>
<keyword evidence="1" id="KW-0472">Membrane</keyword>
<dbReference type="Pfam" id="PF04471">
    <property type="entry name" value="Mrr_cat"/>
    <property type="match status" value="1"/>
</dbReference>
<dbReference type="SUPFAM" id="SSF57783">
    <property type="entry name" value="Zinc beta-ribbon"/>
    <property type="match status" value="1"/>
</dbReference>